<dbReference type="GO" id="GO:0016301">
    <property type="term" value="F:kinase activity"/>
    <property type="evidence" value="ECO:0007669"/>
    <property type="project" value="UniProtKB-KW"/>
</dbReference>
<comment type="caution">
    <text evidence="2">The sequence shown here is derived from an EMBL/GenBank/DDBJ whole genome shotgun (WGS) entry which is preliminary data.</text>
</comment>
<keyword evidence="2" id="KW-0808">Transferase</keyword>
<keyword evidence="1" id="KW-0812">Transmembrane</keyword>
<dbReference type="STRING" id="35608.A0A2U1MD67"/>
<evidence type="ECO:0000256" key="1">
    <source>
        <dbReference type="SAM" id="Phobius"/>
    </source>
</evidence>
<protein>
    <submittedName>
        <fullName evidence="2">Protein kinase-like domain-containing protein</fullName>
    </submittedName>
</protein>
<reference evidence="2 3" key="1">
    <citation type="journal article" date="2018" name="Mol. Plant">
        <title>The genome of Artemisia annua provides insight into the evolution of Asteraceae family and artemisinin biosynthesis.</title>
        <authorList>
            <person name="Shen Q."/>
            <person name="Zhang L."/>
            <person name="Liao Z."/>
            <person name="Wang S."/>
            <person name="Yan T."/>
            <person name="Shi P."/>
            <person name="Liu M."/>
            <person name="Fu X."/>
            <person name="Pan Q."/>
            <person name="Wang Y."/>
            <person name="Lv Z."/>
            <person name="Lu X."/>
            <person name="Zhang F."/>
            <person name="Jiang W."/>
            <person name="Ma Y."/>
            <person name="Chen M."/>
            <person name="Hao X."/>
            <person name="Li L."/>
            <person name="Tang Y."/>
            <person name="Lv G."/>
            <person name="Zhou Y."/>
            <person name="Sun X."/>
            <person name="Brodelius P.E."/>
            <person name="Rose J.K.C."/>
            <person name="Tang K."/>
        </authorList>
    </citation>
    <scope>NUCLEOTIDE SEQUENCE [LARGE SCALE GENOMIC DNA]</scope>
    <source>
        <strain evidence="3">cv. Huhao1</strain>
        <tissue evidence="2">Leaf</tissue>
    </source>
</reference>
<feature type="transmembrane region" description="Helical" evidence="1">
    <location>
        <begin position="53"/>
        <end position="77"/>
    </location>
</feature>
<accession>A0A2U1MD67</accession>
<dbReference type="Proteomes" id="UP000245207">
    <property type="component" value="Unassembled WGS sequence"/>
</dbReference>
<keyword evidence="3" id="KW-1185">Reference proteome</keyword>
<keyword evidence="1" id="KW-0472">Membrane</keyword>
<dbReference type="AlphaFoldDB" id="A0A2U1MD67"/>
<sequence length="175" mass="19978">MEECARCKDSDGDCHYDTIYDVDGLVYSQNFTCDFYGDYNTVESRSSEPSTGVLIGIGISVGSLFLAAVIYASYKLIKKTRTRRRRDNKKKPTRLLLIKCHFSYHVREKAIDLTNIEFSLGGQAKYIAKRTMSLQYLLQGVNIGEMNIRMIYLWLVHCLNTHGSRSYSSLGLTNF</sequence>
<evidence type="ECO:0000313" key="3">
    <source>
        <dbReference type="Proteomes" id="UP000245207"/>
    </source>
</evidence>
<organism evidence="2 3">
    <name type="scientific">Artemisia annua</name>
    <name type="common">Sweet wormwood</name>
    <dbReference type="NCBI Taxonomy" id="35608"/>
    <lineage>
        <taxon>Eukaryota</taxon>
        <taxon>Viridiplantae</taxon>
        <taxon>Streptophyta</taxon>
        <taxon>Embryophyta</taxon>
        <taxon>Tracheophyta</taxon>
        <taxon>Spermatophyta</taxon>
        <taxon>Magnoliopsida</taxon>
        <taxon>eudicotyledons</taxon>
        <taxon>Gunneridae</taxon>
        <taxon>Pentapetalae</taxon>
        <taxon>asterids</taxon>
        <taxon>campanulids</taxon>
        <taxon>Asterales</taxon>
        <taxon>Asteraceae</taxon>
        <taxon>Asteroideae</taxon>
        <taxon>Anthemideae</taxon>
        <taxon>Artemisiinae</taxon>
        <taxon>Artemisia</taxon>
    </lineage>
</organism>
<name>A0A2U1MD67_ARTAN</name>
<keyword evidence="2" id="KW-0418">Kinase</keyword>
<gene>
    <name evidence="2" type="ORF">CTI12_AA308970</name>
</gene>
<keyword evidence="1" id="KW-1133">Transmembrane helix</keyword>
<proteinExistence type="predicted"/>
<evidence type="ECO:0000313" key="2">
    <source>
        <dbReference type="EMBL" id="PWA59188.1"/>
    </source>
</evidence>
<dbReference type="EMBL" id="PKPP01005697">
    <property type="protein sequence ID" value="PWA59188.1"/>
    <property type="molecule type" value="Genomic_DNA"/>
</dbReference>